<feature type="transmembrane region" description="Helical" evidence="8">
    <location>
        <begin position="245"/>
        <end position="265"/>
    </location>
</feature>
<sequence length="395" mass="42966">MNRNFWIIALIAFINSLSFTILIPIIYLYGKEFGLNDFQTSLLFSMYSIAQFFATPVIGKLSDRFGRKPLLIISLAGTVVANLIAGTATTASFLFFGRFLDGITGGNASVAQAVISDITDAKDRAQGFGTYGAAMGLGFVLGPVTSLLAQQISLGTAFLVSGAVALLGLLITIFYLPETLQNRADKAKNIFDLGLENLITGLVMPKVGILIILNFFMGTTFTMFTFAFQPYYIKVLNQNSQSLTLLFLAFGIIAVVMQTWGVGILSQKFNLVNILFLGIFFRSLSFMLMPIWPNITYFWAVSILFSLFNALVQPMISTLVSLNAKPQDQGTAMGLNASYLSISNGIGPVIAGMIVSQSNPQTYGYPLYLAGLLTFGVLFLAIATRKRYTPEVNPS</sequence>
<evidence type="ECO:0000256" key="5">
    <source>
        <dbReference type="ARBA" id="ARBA00022692"/>
    </source>
</evidence>
<evidence type="ECO:0000256" key="2">
    <source>
        <dbReference type="ARBA" id="ARBA00007520"/>
    </source>
</evidence>
<feature type="transmembrane region" description="Helical" evidence="8">
    <location>
        <begin position="367"/>
        <end position="384"/>
    </location>
</feature>
<comment type="subcellular location">
    <subcellularLocation>
        <location evidence="1">Cell membrane</location>
        <topology evidence="1">Multi-pass membrane protein</topology>
    </subcellularLocation>
</comment>
<dbReference type="HOGENOM" id="CLU_001265_10_11_3"/>
<evidence type="ECO:0000256" key="3">
    <source>
        <dbReference type="ARBA" id="ARBA00022448"/>
    </source>
</evidence>
<feature type="transmembrane region" description="Helical" evidence="8">
    <location>
        <begin position="6"/>
        <end position="29"/>
    </location>
</feature>
<evidence type="ECO:0000313" key="11">
    <source>
        <dbReference type="Proteomes" id="UP000010475"/>
    </source>
</evidence>
<dbReference type="EMBL" id="CP003642">
    <property type="protein sequence ID" value="AFZ26227.1"/>
    <property type="molecule type" value="Genomic_DNA"/>
</dbReference>
<keyword evidence="7 8" id="KW-0472">Membrane</keyword>
<dbReference type="eggNOG" id="COG2814">
    <property type="taxonomic scope" value="Bacteria"/>
</dbReference>
<gene>
    <name evidence="10" type="ORF">Cylst_4122</name>
</gene>
<feature type="transmembrane region" description="Helical" evidence="8">
    <location>
        <begin position="207"/>
        <end position="233"/>
    </location>
</feature>
<dbReference type="Proteomes" id="UP000010475">
    <property type="component" value="Chromosome"/>
</dbReference>
<dbReference type="GO" id="GO:0022857">
    <property type="term" value="F:transmembrane transporter activity"/>
    <property type="evidence" value="ECO:0007669"/>
    <property type="project" value="InterPro"/>
</dbReference>
<dbReference type="PANTHER" id="PTHR43414:SF6">
    <property type="entry name" value="MULTIDRUG RESISTANCE PROTEIN MDTG"/>
    <property type="match status" value="1"/>
</dbReference>
<dbReference type="CDD" id="cd17330">
    <property type="entry name" value="MFS_SLC46_TetA_like"/>
    <property type="match status" value="1"/>
</dbReference>
<comment type="similarity">
    <text evidence="2">Belongs to the major facilitator superfamily. TCR/Tet family.</text>
</comment>
<evidence type="ECO:0000256" key="8">
    <source>
        <dbReference type="SAM" id="Phobius"/>
    </source>
</evidence>
<dbReference type="KEGG" id="csg:Cylst_4122"/>
<dbReference type="RefSeq" id="WP_015209469.1">
    <property type="nucleotide sequence ID" value="NC_019757.1"/>
</dbReference>
<evidence type="ECO:0000313" key="10">
    <source>
        <dbReference type="EMBL" id="AFZ26227.1"/>
    </source>
</evidence>
<dbReference type="PRINTS" id="PR01035">
    <property type="entry name" value="TCRTETA"/>
</dbReference>
<dbReference type="GO" id="GO:0005886">
    <property type="term" value="C:plasma membrane"/>
    <property type="evidence" value="ECO:0007669"/>
    <property type="project" value="UniProtKB-SubCell"/>
</dbReference>
<evidence type="ECO:0000256" key="4">
    <source>
        <dbReference type="ARBA" id="ARBA00022475"/>
    </source>
</evidence>
<accession>K9X3E6</accession>
<feature type="transmembrane region" description="Helical" evidence="8">
    <location>
        <begin position="272"/>
        <end position="292"/>
    </location>
</feature>
<dbReference type="PANTHER" id="PTHR43414">
    <property type="entry name" value="MULTIDRUG RESISTANCE PROTEIN MDTG"/>
    <property type="match status" value="1"/>
</dbReference>
<feature type="transmembrane region" description="Helical" evidence="8">
    <location>
        <begin position="298"/>
        <end position="322"/>
    </location>
</feature>
<protein>
    <submittedName>
        <fullName evidence="10">Arabinose efflux permease family protein</fullName>
    </submittedName>
</protein>
<dbReference type="InterPro" id="IPR036259">
    <property type="entry name" value="MFS_trans_sf"/>
</dbReference>
<dbReference type="InterPro" id="IPR001958">
    <property type="entry name" value="Tet-R_TetA/multi-R_MdtG-like"/>
</dbReference>
<dbReference type="OrthoDB" id="9793283at2"/>
<dbReference type="AlphaFoldDB" id="K9X3E6"/>
<reference evidence="10 11" key="1">
    <citation type="submission" date="2012-06" db="EMBL/GenBank/DDBJ databases">
        <title>Finished chromosome of genome of Cylindrospermum stagnale PCC 7417.</title>
        <authorList>
            <consortium name="US DOE Joint Genome Institute"/>
            <person name="Gugger M."/>
            <person name="Coursin T."/>
            <person name="Rippka R."/>
            <person name="Tandeau De Marsac N."/>
            <person name="Huntemann M."/>
            <person name="Wei C.-L."/>
            <person name="Han J."/>
            <person name="Detter J.C."/>
            <person name="Han C."/>
            <person name="Tapia R."/>
            <person name="Chen A."/>
            <person name="Kyrpides N."/>
            <person name="Mavromatis K."/>
            <person name="Markowitz V."/>
            <person name="Szeto E."/>
            <person name="Ivanova N."/>
            <person name="Pagani I."/>
            <person name="Pati A."/>
            <person name="Goodwin L."/>
            <person name="Nordberg H.P."/>
            <person name="Cantor M.N."/>
            <person name="Hua S.X."/>
            <person name="Woyke T."/>
            <person name="Kerfeld C.A."/>
        </authorList>
    </citation>
    <scope>NUCLEOTIDE SEQUENCE [LARGE SCALE GENOMIC DNA]</scope>
    <source>
        <strain evidence="10 11">PCC 7417</strain>
    </source>
</reference>
<dbReference type="PATRIC" id="fig|56107.3.peg.4522"/>
<dbReference type="InterPro" id="IPR005829">
    <property type="entry name" value="Sugar_transporter_CS"/>
</dbReference>
<feature type="domain" description="Major facilitator superfamily (MFS) profile" evidence="9">
    <location>
        <begin position="4"/>
        <end position="388"/>
    </location>
</feature>
<dbReference type="InterPro" id="IPR011701">
    <property type="entry name" value="MFS"/>
</dbReference>
<evidence type="ECO:0000256" key="7">
    <source>
        <dbReference type="ARBA" id="ARBA00023136"/>
    </source>
</evidence>
<evidence type="ECO:0000256" key="6">
    <source>
        <dbReference type="ARBA" id="ARBA00022989"/>
    </source>
</evidence>
<keyword evidence="11" id="KW-1185">Reference proteome</keyword>
<feature type="transmembrane region" description="Helical" evidence="8">
    <location>
        <begin position="128"/>
        <end position="149"/>
    </location>
</feature>
<feature type="transmembrane region" description="Helical" evidence="8">
    <location>
        <begin position="71"/>
        <end position="96"/>
    </location>
</feature>
<dbReference type="Pfam" id="PF07690">
    <property type="entry name" value="MFS_1"/>
    <property type="match status" value="2"/>
</dbReference>
<feature type="transmembrane region" description="Helical" evidence="8">
    <location>
        <begin position="334"/>
        <end position="355"/>
    </location>
</feature>
<keyword evidence="4" id="KW-1003">Cell membrane</keyword>
<proteinExistence type="inferred from homology"/>
<keyword evidence="6 8" id="KW-1133">Transmembrane helix</keyword>
<dbReference type="PROSITE" id="PS50850">
    <property type="entry name" value="MFS"/>
    <property type="match status" value="1"/>
</dbReference>
<evidence type="ECO:0000259" key="9">
    <source>
        <dbReference type="PROSITE" id="PS50850"/>
    </source>
</evidence>
<keyword evidence="3" id="KW-0813">Transport</keyword>
<keyword evidence="5 8" id="KW-0812">Transmembrane</keyword>
<organism evidence="10 11">
    <name type="scientific">Cylindrospermum stagnale PCC 7417</name>
    <dbReference type="NCBI Taxonomy" id="56107"/>
    <lineage>
        <taxon>Bacteria</taxon>
        <taxon>Bacillati</taxon>
        <taxon>Cyanobacteriota</taxon>
        <taxon>Cyanophyceae</taxon>
        <taxon>Nostocales</taxon>
        <taxon>Nostocaceae</taxon>
        <taxon>Cylindrospermum</taxon>
    </lineage>
</organism>
<dbReference type="PROSITE" id="PS00216">
    <property type="entry name" value="SUGAR_TRANSPORT_1"/>
    <property type="match status" value="1"/>
</dbReference>
<dbReference type="Gene3D" id="1.20.1250.20">
    <property type="entry name" value="MFS general substrate transporter like domains"/>
    <property type="match status" value="1"/>
</dbReference>
<dbReference type="SUPFAM" id="SSF103473">
    <property type="entry name" value="MFS general substrate transporter"/>
    <property type="match status" value="1"/>
</dbReference>
<feature type="transmembrane region" description="Helical" evidence="8">
    <location>
        <begin position="155"/>
        <end position="176"/>
    </location>
</feature>
<name>K9X3E6_9NOST</name>
<dbReference type="InterPro" id="IPR020846">
    <property type="entry name" value="MFS_dom"/>
</dbReference>
<evidence type="ECO:0000256" key="1">
    <source>
        <dbReference type="ARBA" id="ARBA00004651"/>
    </source>
</evidence>